<evidence type="ECO:0000313" key="3">
    <source>
        <dbReference type="Proteomes" id="UP000073492"/>
    </source>
</evidence>
<feature type="region of interest" description="Disordered" evidence="1">
    <location>
        <begin position="1"/>
        <end position="20"/>
    </location>
</feature>
<protein>
    <submittedName>
        <fullName evidence="2">Uncharacterized protein</fullName>
    </submittedName>
</protein>
<evidence type="ECO:0000313" key="2">
    <source>
        <dbReference type="EMBL" id="KXT15268.1"/>
    </source>
</evidence>
<keyword evidence="3" id="KW-1185">Reference proteome</keyword>
<evidence type="ECO:0000256" key="1">
    <source>
        <dbReference type="SAM" id="MobiDB-lite"/>
    </source>
</evidence>
<dbReference type="EMBL" id="LFZO01000062">
    <property type="protein sequence ID" value="KXT15268.1"/>
    <property type="molecule type" value="Genomic_DNA"/>
</dbReference>
<dbReference type="Proteomes" id="UP000073492">
    <property type="component" value="Unassembled WGS sequence"/>
</dbReference>
<name>A0A139IKG0_9PEZI</name>
<gene>
    <name evidence="2" type="ORF">AC579_4863</name>
</gene>
<accession>A0A139IKG0</accession>
<reference evidence="2 3" key="1">
    <citation type="submission" date="2015-07" db="EMBL/GenBank/DDBJ databases">
        <title>Comparative genomics of the Sigatoka disease complex on banana suggests a link between parallel evolutionary changes in Pseudocercospora fijiensis and Pseudocercospora eumusae and increased virulence on the banana host.</title>
        <authorList>
            <person name="Chang T.-C."/>
            <person name="Salvucci A."/>
            <person name="Crous P.W."/>
            <person name="Stergiopoulos I."/>
        </authorList>
    </citation>
    <scope>NUCLEOTIDE SEQUENCE [LARGE SCALE GENOMIC DNA]</scope>
    <source>
        <strain evidence="2 3">CBS 116634</strain>
    </source>
</reference>
<dbReference type="AlphaFoldDB" id="A0A139IKG0"/>
<organism evidence="2 3">
    <name type="scientific">Pseudocercospora musae</name>
    <dbReference type="NCBI Taxonomy" id="113226"/>
    <lineage>
        <taxon>Eukaryota</taxon>
        <taxon>Fungi</taxon>
        <taxon>Dikarya</taxon>
        <taxon>Ascomycota</taxon>
        <taxon>Pezizomycotina</taxon>
        <taxon>Dothideomycetes</taxon>
        <taxon>Dothideomycetidae</taxon>
        <taxon>Mycosphaerellales</taxon>
        <taxon>Mycosphaerellaceae</taxon>
        <taxon>Pseudocercospora</taxon>
    </lineage>
</organism>
<comment type="caution">
    <text evidence="2">The sequence shown here is derived from an EMBL/GenBank/DDBJ whole genome shotgun (WGS) entry which is preliminary data.</text>
</comment>
<sequence>MAAESVASITEWSKAASNARPLSSAASVAVRTNDLIENQPKSDGGECHHMRVWSNLLDLGFQKSLLFRHRRKTENIY</sequence>
<proteinExistence type="predicted"/>